<dbReference type="Gene3D" id="3.30.559.30">
    <property type="entry name" value="Nonribosomal peptide synthetase, condensation domain"/>
    <property type="match status" value="1"/>
</dbReference>
<accession>A0A1S3JMI8</accession>
<dbReference type="STRING" id="7574.A0A1S3JMI8"/>
<dbReference type="KEGG" id="lak:106174356"/>
<feature type="domain" description="Condensation" evidence="1">
    <location>
        <begin position="132"/>
        <end position="480"/>
    </location>
</feature>
<dbReference type="InParanoid" id="A0A1S3JMI8"/>
<dbReference type="Proteomes" id="UP000085678">
    <property type="component" value="Unplaced"/>
</dbReference>
<sequence>MADLTHATEKRLDRGFSAEETAIQFPPDCDQEVVGPELSWTQYASQFVINQETGGKDFFNAAILPFSTPSTIENAEKFWRSVIFDWVRYIPFLRMIVRPKVAGQESCAEDFVHVFLPADWENIDFRVIEDKERFETETEDPMDLRKGPPLRVLLWATGPDREIRLVINEINSDNAGLAVLTDAFGKITMLKLGKKISAPIPPVKMCDFPKILKDAVAARESSDAAFWKSVVESMPKDGVKLSISAHCPASGQYSGRIRNVSRQMTEKQVSGMVKMTEDYNSTCFRIITSVYQLLLHLYTGESVNITTNVDVTRFVPELKGVLTKLINGISLYADFKETGGATIKDFLQKNSSVIQQSVEHGLYPADRIQALVEAHMTEITRKYPKHKINQERVGFWSFRKQFVQKQGTNFQFKGLILNTLETIIETQIRFYYDKRNPNNSFIVFELSQDAFSEEEAHQIKEDFFNLLDYVIDNPDGIIADIPWDDMAQYRSSCNTK</sequence>
<evidence type="ECO:0000259" key="1">
    <source>
        <dbReference type="Pfam" id="PF00668"/>
    </source>
</evidence>
<dbReference type="SUPFAM" id="SSF52777">
    <property type="entry name" value="CoA-dependent acyltransferases"/>
    <property type="match status" value="2"/>
</dbReference>
<proteinExistence type="predicted"/>
<dbReference type="InterPro" id="IPR023213">
    <property type="entry name" value="CAT-like_dom_sf"/>
</dbReference>
<keyword evidence="2" id="KW-1185">Reference proteome</keyword>
<evidence type="ECO:0000313" key="2">
    <source>
        <dbReference type="Proteomes" id="UP000085678"/>
    </source>
</evidence>
<evidence type="ECO:0000313" key="3">
    <source>
        <dbReference type="RefSeq" id="XP_013411351.1"/>
    </source>
</evidence>
<organism evidence="2 3">
    <name type="scientific">Lingula anatina</name>
    <name type="common">Brachiopod</name>
    <name type="synonym">Lingula unguis</name>
    <dbReference type="NCBI Taxonomy" id="7574"/>
    <lineage>
        <taxon>Eukaryota</taxon>
        <taxon>Metazoa</taxon>
        <taxon>Spiralia</taxon>
        <taxon>Lophotrochozoa</taxon>
        <taxon>Brachiopoda</taxon>
        <taxon>Linguliformea</taxon>
        <taxon>Lingulata</taxon>
        <taxon>Lingulida</taxon>
        <taxon>Linguloidea</taxon>
        <taxon>Lingulidae</taxon>
        <taxon>Lingula</taxon>
    </lineage>
</organism>
<dbReference type="Pfam" id="PF00668">
    <property type="entry name" value="Condensation"/>
    <property type="match status" value="1"/>
</dbReference>
<dbReference type="GeneID" id="106174356"/>
<name>A0A1S3JMI8_LINAN</name>
<reference evidence="3" key="1">
    <citation type="submission" date="2025-08" db="UniProtKB">
        <authorList>
            <consortium name="RefSeq"/>
        </authorList>
    </citation>
    <scope>IDENTIFICATION</scope>
    <source>
        <tissue evidence="3">Gonads</tissue>
    </source>
</reference>
<protein>
    <submittedName>
        <fullName evidence="3">Uncharacterized protein LOC106174356</fullName>
    </submittedName>
</protein>
<dbReference type="Gene3D" id="3.30.559.10">
    <property type="entry name" value="Chloramphenicol acetyltransferase-like domain"/>
    <property type="match status" value="1"/>
</dbReference>
<dbReference type="InterPro" id="IPR001242">
    <property type="entry name" value="Condensation_dom"/>
</dbReference>
<dbReference type="AlphaFoldDB" id="A0A1S3JMI8"/>
<gene>
    <name evidence="3" type="primary">LOC106174356</name>
</gene>
<dbReference type="GO" id="GO:0003824">
    <property type="term" value="F:catalytic activity"/>
    <property type="evidence" value="ECO:0007669"/>
    <property type="project" value="InterPro"/>
</dbReference>
<dbReference type="RefSeq" id="XP_013411351.1">
    <property type="nucleotide sequence ID" value="XM_013555897.1"/>
</dbReference>